<feature type="transmembrane region" description="Helical" evidence="1">
    <location>
        <begin position="35"/>
        <end position="54"/>
    </location>
</feature>
<organism evidence="2 3">
    <name type="scientific">Lacticaseibacillus casei</name>
    <name type="common">Lactobacillus casei</name>
    <dbReference type="NCBI Taxonomy" id="1582"/>
    <lineage>
        <taxon>Bacteria</taxon>
        <taxon>Bacillati</taxon>
        <taxon>Bacillota</taxon>
        <taxon>Bacilli</taxon>
        <taxon>Lactobacillales</taxon>
        <taxon>Lactobacillaceae</taxon>
        <taxon>Lacticaseibacillus</taxon>
    </lineage>
</organism>
<protein>
    <submittedName>
        <fullName evidence="2">Uncharacterized protein</fullName>
    </submittedName>
</protein>
<evidence type="ECO:0000256" key="1">
    <source>
        <dbReference type="SAM" id="Phobius"/>
    </source>
</evidence>
<gene>
    <name evidence="2" type="ORF">BGL52_00700</name>
</gene>
<proteinExistence type="predicted"/>
<evidence type="ECO:0000313" key="3">
    <source>
        <dbReference type="Proteomes" id="UP000195609"/>
    </source>
</evidence>
<dbReference type="Proteomes" id="UP000195609">
    <property type="component" value="Chromosome"/>
</dbReference>
<reference evidence="2 3" key="1">
    <citation type="journal article" date="2017" name="Front. Immunol.">
        <title>Complete Genome Sequence of Lactobacillus casei LC5, a Potential Probiotics for Atopic Dermatitis.</title>
        <authorList>
            <person name="Kang J."/>
            <person name="Chung W.H."/>
            <person name="Lim T.J."/>
            <person name="Whon T.W."/>
            <person name="Lim S."/>
            <person name="Nam Y.D."/>
        </authorList>
    </citation>
    <scope>NUCLEOTIDE SEQUENCE [LARGE SCALE GENOMIC DNA]</scope>
    <source>
        <strain evidence="2 3">LC5</strain>
    </source>
</reference>
<name>A0AAN1C5Y5_LACCA</name>
<feature type="transmembrane region" description="Helical" evidence="1">
    <location>
        <begin position="7"/>
        <end position="29"/>
    </location>
</feature>
<accession>A0AAN1C5Y5</accession>
<sequence>MKKAHRVGWIAGITSGIIVAINMIIREIISNHTMMISLSIVTIIIGSVFAGLTAKHFDEG</sequence>
<keyword evidence="1" id="KW-0812">Transmembrane</keyword>
<dbReference type="EMBL" id="CP017065">
    <property type="protein sequence ID" value="ARY90353.1"/>
    <property type="molecule type" value="Genomic_DNA"/>
</dbReference>
<dbReference type="AlphaFoldDB" id="A0AAN1C5Y5"/>
<keyword evidence="1" id="KW-1133">Transmembrane helix</keyword>
<keyword evidence="1" id="KW-0472">Membrane</keyword>
<evidence type="ECO:0000313" key="2">
    <source>
        <dbReference type="EMBL" id="ARY90353.1"/>
    </source>
</evidence>